<name>A0ABW4M034_9HYPH</name>
<dbReference type="Proteomes" id="UP001597322">
    <property type="component" value="Unassembled WGS sequence"/>
</dbReference>
<accession>A0ABW4M034</accession>
<dbReference type="NCBIfam" id="TIGR01733">
    <property type="entry name" value="AA-adenyl-dom"/>
    <property type="match status" value="1"/>
</dbReference>
<dbReference type="InterPro" id="IPR020802">
    <property type="entry name" value="TesA-like"/>
</dbReference>
<dbReference type="Pfam" id="PF00668">
    <property type="entry name" value="Condensation"/>
    <property type="match status" value="1"/>
</dbReference>
<dbReference type="InterPro" id="IPR010071">
    <property type="entry name" value="AA_adenyl_dom"/>
</dbReference>
<dbReference type="InterPro" id="IPR023213">
    <property type="entry name" value="CAT-like_dom_sf"/>
</dbReference>
<dbReference type="InterPro" id="IPR009081">
    <property type="entry name" value="PP-bd_ACP"/>
</dbReference>
<dbReference type="SUPFAM" id="SSF56801">
    <property type="entry name" value="Acetyl-CoA synthetase-like"/>
    <property type="match status" value="1"/>
</dbReference>
<dbReference type="PANTHER" id="PTHR45527">
    <property type="entry name" value="NONRIBOSOMAL PEPTIDE SYNTHETASE"/>
    <property type="match status" value="1"/>
</dbReference>
<evidence type="ECO:0000313" key="6">
    <source>
        <dbReference type="Proteomes" id="UP001597322"/>
    </source>
</evidence>
<dbReference type="Pfam" id="PF00501">
    <property type="entry name" value="AMP-binding"/>
    <property type="match status" value="1"/>
</dbReference>
<dbReference type="Pfam" id="PF00975">
    <property type="entry name" value="Thioesterase"/>
    <property type="match status" value="1"/>
</dbReference>
<keyword evidence="3" id="KW-0479">Metal-binding</keyword>
<sequence>MTAEPKRISTVFAGARAGEIPLTEAQSGLWYMQQLDCSNPILNASQYVELCGDLDLRLFQAAFDQMVVEAECLSMTFEDTPFGPVQKLAHDSKPCLQVIDLSGCADPMADALADMRKDTATPVKLESGPIAAFTLYRLGPLHHVWYERIHHLAIDGYGIVLITNRVGEIYSALKHGASTGTPFGPLQAAFAEDAAYSSDEKREKDRLFWKEELAQLPEVVSLASGRAISSHVFNRQSIDLPSDLFSELSRRAQEEGVTWPDLLTVIVASYCRRFASVPEIVTGVPHMGRLGSKAARVPCTLMNVLPVRFENLDEMSLGYAAKLAVKRLMACRRHGRYRSEQVRRDLGLMGGHRRLFGPMINIQPFDLPPNFSGLDVRLHIMGAGAVDDITFTFRGDAKKSLLMEVDTNPALYSIAETKNHSERLHAYLEAALSAARLADIALASPGEQRRYIFEANATKHAVTDETLTDLLEASMRKHASSVAVVFEGESVTYAELDRRSEALASLLVELGAGRDRLVAVSLPRSIDLIIALFAVLRAGAAYLPLDPDHPKDRLARILDLAQPVTILAGKDQQELFDRPILSPQDWPGTVSQQNWPRATQQDLAYVIYTSGSTGEPKGVMIEHRAIVNRLEWMRQHYGFGPDDRILQKTPATFDVSVWEFFLAALSGATLVVAPPNAHRDPVAIAGLIRREAITTLHFVPSMLSAFLASPETQGLDVRRVFCSGEELTADQRQRFHSRISGELHNLYGPTEAAVDVSFWPATPEDQSSPLPIGWPVWNTRLYVLDDNLHPLPSGVPGNLYLGGVQLARGYLGRPDLTAERFLSDPFLPGERIYKTGDLARLREDGAVVYLGRSDHQVKIRGLRIELGEIEAVIMATGLVRETVVLAREDRPGDKRIVAYLVGDHSIDPQSVRQAVAQRVPDYMVPSAFVSLDALPVTSNGKLDRKLLPAPTLDFAKGRSLQGETEKLVARLFQEILELEEMPGPEADFFALGGDSLSAVHLCLQLRQELGQDPGLGTIFEHPVITELAHALESAAMDQGLGPLIALADGPSQMPPLFLIHPAGGIAWGYRHLARALGKHRKVFGIQSPTLDMAISAPENLQALAKTYADILQDKVRSGPIHIGGWSVGGILAQAVAVELASRGRTVGVVALLDSYPCDCWRAEPEPDEAAALRALLAIAGYDPEAHHELRTRDEVTSFLRQGGSTLGSLPEAVLDGVVRSVMDTNRLVRGHYHQVFRGPLTHFRAALDHKDKDLWPELWAAYAGSIDVVDVPCLHSQMTSVQAVAVIAPELDRRLAAYDH</sequence>
<dbReference type="Gene3D" id="3.30.559.30">
    <property type="entry name" value="Nonribosomal peptide synthetase, condensation domain"/>
    <property type="match status" value="1"/>
</dbReference>
<dbReference type="InterPro" id="IPR001242">
    <property type="entry name" value="Condensation_dom"/>
</dbReference>
<dbReference type="InterPro" id="IPR020806">
    <property type="entry name" value="PKS_PP-bd"/>
</dbReference>
<evidence type="ECO:0000256" key="2">
    <source>
        <dbReference type="ARBA" id="ARBA00022553"/>
    </source>
</evidence>
<dbReference type="InterPro" id="IPR025110">
    <property type="entry name" value="AMP-bd_C"/>
</dbReference>
<dbReference type="Pfam" id="PF00550">
    <property type="entry name" value="PP-binding"/>
    <property type="match status" value="1"/>
</dbReference>
<organism evidence="5 6">
    <name type="scientific">Rhizobium helianthi</name>
    <dbReference type="NCBI Taxonomy" id="1132695"/>
    <lineage>
        <taxon>Bacteria</taxon>
        <taxon>Pseudomonadati</taxon>
        <taxon>Pseudomonadota</taxon>
        <taxon>Alphaproteobacteria</taxon>
        <taxon>Hyphomicrobiales</taxon>
        <taxon>Rhizobiaceae</taxon>
        <taxon>Rhizobium/Agrobacterium group</taxon>
        <taxon>Rhizobium</taxon>
    </lineage>
</organism>
<evidence type="ECO:0000256" key="1">
    <source>
        <dbReference type="ARBA" id="ARBA00022450"/>
    </source>
</evidence>
<dbReference type="InterPro" id="IPR029058">
    <property type="entry name" value="AB_hydrolase_fold"/>
</dbReference>
<dbReference type="RefSeq" id="WP_377396234.1">
    <property type="nucleotide sequence ID" value="NZ_JBHUEQ010000003.1"/>
</dbReference>
<reference evidence="6" key="1">
    <citation type="journal article" date="2019" name="Int. J. Syst. Evol. Microbiol.">
        <title>The Global Catalogue of Microorganisms (GCM) 10K type strain sequencing project: providing services to taxonomists for standard genome sequencing and annotation.</title>
        <authorList>
            <consortium name="The Broad Institute Genomics Platform"/>
            <consortium name="The Broad Institute Genome Sequencing Center for Infectious Disease"/>
            <person name="Wu L."/>
            <person name="Ma J."/>
        </authorList>
    </citation>
    <scope>NUCLEOTIDE SEQUENCE [LARGE SCALE GENOMIC DNA]</scope>
    <source>
        <strain evidence="6">CG52</strain>
    </source>
</reference>
<evidence type="ECO:0000259" key="4">
    <source>
        <dbReference type="PROSITE" id="PS50075"/>
    </source>
</evidence>
<feature type="domain" description="Carrier" evidence="4">
    <location>
        <begin position="959"/>
        <end position="1035"/>
    </location>
</feature>
<dbReference type="PROSITE" id="PS50075">
    <property type="entry name" value="CARRIER"/>
    <property type="match status" value="1"/>
</dbReference>
<dbReference type="Gene3D" id="3.30.559.10">
    <property type="entry name" value="Chloramphenicol acetyltransferase-like domain"/>
    <property type="match status" value="1"/>
</dbReference>
<dbReference type="SUPFAM" id="SSF47336">
    <property type="entry name" value="ACP-like"/>
    <property type="match status" value="1"/>
</dbReference>
<evidence type="ECO:0000313" key="5">
    <source>
        <dbReference type="EMBL" id="MFD1744387.1"/>
    </source>
</evidence>
<dbReference type="InterPro" id="IPR000873">
    <property type="entry name" value="AMP-dep_synth/lig_dom"/>
</dbReference>
<comment type="caution">
    <text evidence="5">The sequence shown here is derived from an EMBL/GenBank/DDBJ whole genome shotgun (WGS) entry which is preliminary data.</text>
</comment>
<dbReference type="InterPro" id="IPR020459">
    <property type="entry name" value="AMP-binding"/>
</dbReference>
<dbReference type="SUPFAM" id="SSF53474">
    <property type="entry name" value="alpha/beta-Hydrolases"/>
    <property type="match status" value="1"/>
</dbReference>
<dbReference type="Pfam" id="PF13193">
    <property type="entry name" value="AMP-binding_C"/>
    <property type="match status" value="1"/>
</dbReference>
<keyword evidence="6" id="KW-1185">Reference proteome</keyword>
<dbReference type="Gene3D" id="3.30.300.30">
    <property type="match status" value="1"/>
</dbReference>
<gene>
    <name evidence="5" type="ORF">ACFSE1_02830</name>
</gene>
<dbReference type="SUPFAM" id="SSF52777">
    <property type="entry name" value="CoA-dependent acyltransferases"/>
    <property type="match status" value="2"/>
</dbReference>
<protein>
    <submittedName>
        <fullName evidence="5">Amino acid adenylation domain-containing protein</fullName>
    </submittedName>
</protein>
<dbReference type="CDD" id="cd17646">
    <property type="entry name" value="A_NRPS_AB3403-like"/>
    <property type="match status" value="1"/>
</dbReference>
<proteinExistence type="predicted"/>
<keyword evidence="1" id="KW-0596">Phosphopantetheine</keyword>
<dbReference type="InterPro" id="IPR001031">
    <property type="entry name" value="Thioesterase"/>
</dbReference>
<dbReference type="InterPro" id="IPR045851">
    <property type="entry name" value="AMP-bd_C_sf"/>
</dbReference>
<dbReference type="PANTHER" id="PTHR45527:SF1">
    <property type="entry name" value="FATTY ACID SYNTHASE"/>
    <property type="match status" value="1"/>
</dbReference>
<dbReference type="Gene3D" id="3.40.50.1820">
    <property type="entry name" value="alpha/beta hydrolase"/>
    <property type="match status" value="1"/>
</dbReference>
<dbReference type="EMBL" id="JBHUEQ010000003">
    <property type="protein sequence ID" value="MFD1744387.1"/>
    <property type="molecule type" value="Genomic_DNA"/>
</dbReference>
<dbReference type="InterPro" id="IPR020845">
    <property type="entry name" value="AMP-binding_CS"/>
</dbReference>
<dbReference type="PROSITE" id="PS00455">
    <property type="entry name" value="AMP_BINDING"/>
    <property type="match status" value="1"/>
</dbReference>
<dbReference type="SMART" id="SM00823">
    <property type="entry name" value="PKS_PP"/>
    <property type="match status" value="1"/>
</dbReference>
<dbReference type="PRINTS" id="PR00154">
    <property type="entry name" value="AMPBINDING"/>
</dbReference>
<dbReference type="SMART" id="SM00824">
    <property type="entry name" value="PKS_TE"/>
    <property type="match status" value="1"/>
</dbReference>
<keyword evidence="2" id="KW-0597">Phosphoprotein</keyword>
<dbReference type="InterPro" id="IPR036736">
    <property type="entry name" value="ACP-like_sf"/>
</dbReference>
<dbReference type="InterPro" id="IPR042099">
    <property type="entry name" value="ANL_N_sf"/>
</dbReference>
<dbReference type="Gene3D" id="3.40.50.12780">
    <property type="entry name" value="N-terminal domain of ligase-like"/>
    <property type="match status" value="1"/>
</dbReference>
<evidence type="ECO:0000256" key="3">
    <source>
        <dbReference type="ARBA" id="ARBA00022723"/>
    </source>
</evidence>